<gene>
    <name evidence="2" type="ORF">IFM89_028120</name>
</gene>
<dbReference type="PANTHER" id="PTHR36777">
    <property type="entry name" value="EXPRESSED PROTEIN"/>
    <property type="match status" value="1"/>
</dbReference>
<keyword evidence="3" id="KW-1185">Reference proteome</keyword>
<dbReference type="EMBL" id="JADFTS010000005">
    <property type="protein sequence ID" value="KAF9606744.1"/>
    <property type="molecule type" value="Genomic_DNA"/>
</dbReference>
<accession>A0A835LXG0</accession>
<evidence type="ECO:0000256" key="1">
    <source>
        <dbReference type="SAM" id="Phobius"/>
    </source>
</evidence>
<name>A0A835LXG0_9MAGN</name>
<protein>
    <recommendedName>
        <fullName evidence="4">Transmembrane protein</fullName>
    </recommendedName>
</protein>
<dbReference type="Proteomes" id="UP000631114">
    <property type="component" value="Unassembled WGS sequence"/>
</dbReference>
<feature type="transmembrane region" description="Helical" evidence="1">
    <location>
        <begin position="128"/>
        <end position="146"/>
    </location>
</feature>
<evidence type="ECO:0008006" key="4">
    <source>
        <dbReference type="Google" id="ProtNLM"/>
    </source>
</evidence>
<keyword evidence="1" id="KW-0812">Transmembrane</keyword>
<proteinExistence type="predicted"/>
<keyword evidence="1" id="KW-1133">Transmembrane helix</keyword>
<dbReference type="PANTHER" id="PTHR36777:SF2">
    <property type="entry name" value="EXPRESSED PROTEIN"/>
    <property type="match status" value="1"/>
</dbReference>
<keyword evidence="1" id="KW-0472">Membrane</keyword>
<evidence type="ECO:0000313" key="2">
    <source>
        <dbReference type="EMBL" id="KAF9606744.1"/>
    </source>
</evidence>
<reference evidence="2 3" key="1">
    <citation type="submission" date="2020-10" db="EMBL/GenBank/DDBJ databases">
        <title>The Coptis chinensis genome and diversification of protoberbering-type alkaloids.</title>
        <authorList>
            <person name="Wang B."/>
            <person name="Shu S."/>
            <person name="Song C."/>
            <person name="Liu Y."/>
        </authorList>
    </citation>
    <scope>NUCLEOTIDE SEQUENCE [LARGE SCALE GENOMIC DNA]</scope>
    <source>
        <strain evidence="2">HL-2020</strain>
        <tissue evidence="2">Leaf</tissue>
    </source>
</reference>
<evidence type="ECO:0000313" key="3">
    <source>
        <dbReference type="Proteomes" id="UP000631114"/>
    </source>
</evidence>
<sequence length="177" mass="19286">MASSSTSLNFTIPNFTISQKQYKTRSSLSLTTSFFTSPKSLTLYKKSSSLSTQKRLKLQRHSRNAPVVVSAQFDILRVVQTAWKVGKDGIEAGTDLVPASIPRPLARIGVGGLLLSISLFVLKSFLSTAFFVLGVMGLVYFVFIALNKDDGPRGGGGGNVTTDDSLEEARRIMEKYK</sequence>
<dbReference type="AlphaFoldDB" id="A0A835LXG0"/>
<comment type="caution">
    <text evidence="2">The sequence shown here is derived from an EMBL/GenBank/DDBJ whole genome shotgun (WGS) entry which is preliminary data.</text>
</comment>
<organism evidence="2 3">
    <name type="scientific">Coptis chinensis</name>
    <dbReference type="NCBI Taxonomy" id="261450"/>
    <lineage>
        <taxon>Eukaryota</taxon>
        <taxon>Viridiplantae</taxon>
        <taxon>Streptophyta</taxon>
        <taxon>Embryophyta</taxon>
        <taxon>Tracheophyta</taxon>
        <taxon>Spermatophyta</taxon>
        <taxon>Magnoliopsida</taxon>
        <taxon>Ranunculales</taxon>
        <taxon>Ranunculaceae</taxon>
        <taxon>Coptidoideae</taxon>
        <taxon>Coptis</taxon>
    </lineage>
</organism>